<dbReference type="CDD" id="cd02440">
    <property type="entry name" value="AdoMet_MTases"/>
    <property type="match status" value="1"/>
</dbReference>
<dbReference type="InterPro" id="IPR040601">
    <property type="entry name" value="Trm5a/b_N"/>
</dbReference>
<evidence type="ECO:0000313" key="10">
    <source>
        <dbReference type="Proteomes" id="UP000246004"/>
    </source>
</evidence>
<evidence type="ECO:0000313" key="7">
    <source>
        <dbReference type="EMBL" id="PAV07422.1"/>
    </source>
</evidence>
<protein>
    <submittedName>
        <fullName evidence="8">Met-10+ like-protein</fullName>
    </submittedName>
    <submittedName>
        <fullName evidence="7">SAM-dependent methyltransferase</fullName>
    </submittedName>
</protein>
<dbReference type="GO" id="GO:0005737">
    <property type="term" value="C:cytoplasm"/>
    <property type="evidence" value="ECO:0007669"/>
    <property type="project" value="TreeGrafter"/>
</dbReference>
<keyword evidence="4" id="KW-0949">S-adenosyl-L-methionine</keyword>
<keyword evidence="2 7" id="KW-0489">Methyltransferase</keyword>
<evidence type="ECO:0000256" key="4">
    <source>
        <dbReference type="ARBA" id="ARBA00022691"/>
    </source>
</evidence>
<proteinExistence type="predicted"/>
<dbReference type="InterPro" id="IPR030382">
    <property type="entry name" value="MeTrfase_TRM5/TYW2"/>
</dbReference>
<dbReference type="InterPro" id="IPR029063">
    <property type="entry name" value="SAM-dependent_MTases_sf"/>
</dbReference>
<dbReference type="PANTHER" id="PTHR23245">
    <property type="entry name" value="TRNA METHYLTRANSFERASE"/>
    <property type="match status" value="1"/>
</dbReference>
<evidence type="ECO:0000313" key="9">
    <source>
        <dbReference type="Proteomes" id="UP000217528"/>
    </source>
</evidence>
<name>A0A2A2HDC2_9EURY</name>
<reference evidence="7 9" key="2">
    <citation type="journal article" date="2017" name="BMC Genomics">
        <title>Genomic analysis of methanogenic archaea reveals a shift towards energy conservation.</title>
        <authorList>
            <person name="Gilmore S.P."/>
            <person name="Henske J.K."/>
            <person name="Sexton J.A."/>
            <person name="Solomon K.V."/>
            <person name="Seppala S."/>
            <person name="Yoo J.I."/>
            <person name="Huyett L.M."/>
            <person name="Pressman A."/>
            <person name="Cogan J.Z."/>
            <person name="Kivenson V."/>
            <person name="Peng X."/>
            <person name="Tan Y."/>
            <person name="Valentine D.L."/>
            <person name="O'Malley M.A."/>
        </authorList>
    </citation>
    <scope>NUCLEOTIDE SEQUENCE [LARGE SCALE GENOMIC DNA]</scope>
    <source>
        <strain evidence="7 9">1R-7</strain>
    </source>
</reference>
<dbReference type="SUPFAM" id="SSF53335">
    <property type="entry name" value="S-adenosyl-L-methionine-dependent methyltransferases"/>
    <property type="match status" value="1"/>
</dbReference>
<dbReference type="Pfam" id="PF18093">
    <property type="entry name" value="Trm5_N"/>
    <property type="match status" value="1"/>
</dbReference>
<dbReference type="OrthoDB" id="8079at2157"/>
<dbReference type="GO" id="GO:0002939">
    <property type="term" value="P:tRNA N1-guanine methylation"/>
    <property type="evidence" value="ECO:0007669"/>
    <property type="project" value="TreeGrafter"/>
</dbReference>
<reference evidence="8 10" key="1">
    <citation type="submission" date="2016-04" db="EMBL/GenBank/DDBJ databases">
        <title>Genome sequence of Methanosphaera cuniculi DSM 4103.</title>
        <authorList>
            <person name="Poehlein A."/>
            <person name="Seedorf H."/>
            <person name="Daniel R."/>
        </authorList>
    </citation>
    <scope>NUCLEOTIDE SEQUENCE [LARGE SCALE GENOMIC DNA]</scope>
    <source>
        <strain evidence="8 10">DSM 4103</strain>
    </source>
</reference>
<evidence type="ECO:0000256" key="2">
    <source>
        <dbReference type="ARBA" id="ARBA00022603"/>
    </source>
</evidence>
<evidence type="ECO:0000256" key="5">
    <source>
        <dbReference type="ARBA" id="ARBA00022694"/>
    </source>
</evidence>
<dbReference type="GO" id="GO:0008175">
    <property type="term" value="F:tRNA methyltransferase activity"/>
    <property type="evidence" value="ECO:0007669"/>
    <property type="project" value="TreeGrafter"/>
</dbReference>
<gene>
    <name evidence="7" type="ORF">ASJ82_02730</name>
    <name evidence="8" type="ORF">MSCUN_08880</name>
</gene>
<evidence type="ECO:0000256" key="3">
    <source>
        <dbReference type="ARBA" id="ARBA00022679"/>
    </source>
</evidence>
<dbReference type="Gene3D" id="3.40.50.150">
    <property type="entry name" value="Vaccinia Virus protein VP39"/>
    <property type="match status" value="1"/>
</dbReference>
<dbReference type="Proteomes" id="UP000217528">
    <property type="component" value="Unassembled WGS sequence"/>
</dbReference>
<dbReference type="InterPro" id="IPR056743">
    <property type="entry name" value="TRM5-TYW2-like_MTfase"/>
</dbReference>
<dbReference type="Proteomes" id="UP000246004">
    <property type="component" value="Unassembled WGS sequence"/>
</dbReference>
<dbReference type="PROSITE" id="PS51684">
    <property type="entry name" value="SAM_MT_TRM5_TYW2"/>
    <property type="match status" value="1"/>
</dbReference>
<evidence type="ECO:0000259" key="6">
    <source>
        <dbReference type="PROSITE" id="PS51684"/>
    </source>
</evidence>
<organism evidence="7 9">
    <name type="scientific">Methanosphaera cuniculi</name>
    <dbReference type="NCBI Taxonomy" id="1077256"/>
    <lineage>
        <taxon>Archaea</taxon>
        <taxon>Methanobacteriati</taxon>
        <taxon>Methanobacteriota</taxon>
        <taxon>Methanomada group</taxon>
        <taxon>Methanobacteria</taxon>
        <taxon>Methanobacteriales</taxon>
        <taxon>Methanobacteriaceae</taxon>
        <taxon>Methanosphaera</taxon>
    </lineage>
</organism>
<keyword evidence="3 7" id="KW-0808">Transferase</keyword>
<dbReference type="AlphaFoldDB" id="A0A2A2HDC2"/>
<keyword evidence="5" id="KW-0819">tRNA processing</keyword>
<accession>A0A2A2HDC2</accession>
<feature type="domain" description="SAM-dependent methyltransferase TRM5/TYW2-type" evidence="6">
    <location>
        <begin position="96"/>
        <end position="340"/>
    </location>
</feature>
<dbReference type="Gene3D" id="3.30.300.110">
    <property type="entry name" value="Met-10+ protein-like domains"/>
    <property type="match status" value="1"/>
</dbReference>
<dbReference type="EMBL" id="LWMS01000022">
    <property type="protein sequence ID" value="PWL08237.1"/>
    <property type="molecule type" value="Genomic_DNA"/>
</dbReference>
<dbReference type="InterPro" id="IPR056744">
    <property type="entry name" value="TRM5/TYW2-like_N"/>
</dbReference>
<evidence type="ECO:0000313" key="8">
    <source>
        <dbReference type="EMBL" id="PWL08237.1"/>
    </source>
</evidence>
<dbReference type="EMBL" id="LMVN01000018">
    <property type="protein sequence ID" value="PAV07422.1"/>
    <property type="molecule type" value="Genomic_DNA"/>
</dbReference>
<keyword evidence="1" id="KW-0963">Cytoplasm</keyword>
<dbReference type="Pfam" id="PF25133">
    <property type="entry name" value="TYW2_N_2"/>
    <property type="match status" value="1"/>
</dbReference>
<dbReference type="Gene3D" id="3.30.70.2580">
    <property type="match status" value="1"/>
</dbReference>
<comment type="caution">
    <text evidence="7">The sequence shown here is derived from an EMBL/GenBank/DDBJ whole genome shotgun (WGS) entry which is preliminary data.</text>
</comment>
<sequence>MKCIKIIKQNANEVRKILANTDQINRGYKLDTDDEFVYIPLNEVYDENIIEDIKTQYPIDVTQHTFNESKYKAQSFMDYLENKIDPKKAQDIRKSFDIIGDIVILEIPPELEDEKYNIADAVLKFTKRRSIYYKKSNIEGIMRTRRLEYLAGVDDLETIHKEHGIRFKLNPTEVYFSPRLATERARIVDEVKAGELIIDFFAGIGSFPISIAHKKDATIYSVDINPEAYHYVCENMKLNKLKGKVIPKLGDINEVIVDLPMADRILMNLPGTAKDFLNLAVDHLKKGGILNYYEFSSDYDTVIKHVKDAAYPRSINVLNMRKVKSQSPGVWHIAADVQIN</sequence>
<dbReference type="PANTHER" id="PTHR23245:SF36">
    <property type="entry name" value="TRNA (GUANINE(37)-N1)-METHYLTRANSFERASE"/>
    <property type="match status" value="1"/>
</dbReference>
<dbReference type="RefSeq" id="WP_095608633.1">
    <property type="nucleotide sequence ID" value="NZ_CAUHCB010000007.1"/>
</dbReference>
<dbReference type="Pfam" id="PF02475">
    <property type="entry name" value="TRM5-TYW2_MTfase"/>
    <property type="match status" value="1"/>
</dbReference>
<evidence type="ECO:0000256" key="1">
    <source>
        <dbReference type="ARBA" id="ARBA00022490"/>
    </source>
</evidence>
<keyword evidence="9" id="KW-1185">Reference proteome</keyword>